<dbReference type="Proteomes" id="UP000512043">
    <property type="component" value="Chromosome"/>
</dbReference>
<dbReference type="EMBL" id="CP056597">
    <property type="protein sequence ID" value="QLY38235.1"/>
    <property type="molecule type" value="Genomic_DNA"/>
</dbReference>
<name>A0ABD7B1Z6_CITFR</name>
<evidence type="ECO:0000313" key="1">
    <source>
        <dbReference type="EMBL" id="QLY38235.1"/>
    </source>
</evidence>
<protein>
    <submittedName>
        <fullName evidence="1">Uncharacterized protein</fullName>
    </submittedName>
</protein>
<accession>A0ABD7B1Z6</accession>
<evidence type="ECO:0000313" key="2">
    <source>
        <dbReference type="Proteomes" id="UP000512043"/>
    </source>
</evidence>
<sequence length="231" mass="28022">MLSTDERDSKMYFHQEENQITQYISEHELWVLGRVSDIYNKTTHKNEEMLEPLWRKYDRSIEGILIFYSKMEASIYSVYLEKKFNEKWSVYALNDFNIGEMVKNNKAIKNSDDYYLLLSAGLWADKQCNIAYHGYHLAQVIIPVKYTFSSFSENEKFPTLKIPEKVTDRFHQMWKKRFHDFLSHTQSQCNYHNDYLKEQSLIAYNNMQFKELNKIEDCVYMATWENYWFFL</sequence>
<organism evidence="1 2">
    <name type="scientific">Citrobacter freundii</name>
    <dbReference type="NCBI Taxonomy" id="546"/>
    <lineage>
        <taxon>Bacteria</taxon>
        <taxon>Pseudomonadati</taxon>
        <taxon>Pseudomonadota</taxon>
        <taxon>Gammaproteobacteria</taxon>
        <taxon>Enterobacterales</taxon>
        <taxon>Enterobacteriaceae</taxon>
        <taxon>Citrobacter</taxon>
        <taxon>Citrobacter freundii complex</taxon>
    </lineage>
</organism>
<dbReference type="RefSeq" id="WP_181539988.1">
    <property type="nucleotide sequence ID" value="NZ_CP056333.1"/>
</dbReference>
<gene>
    <name evidence="1" type="ORF">HV164_17655</name>
</gene>
<dbReference type="AlphaFoldDB" id="A0ABD7B1Z6"/>
<reference evidence="2" key="1">
    <citation type="submission" date="2020-06" db="EMBL/GenBank/DDBJ databases">
        <title>REHAB project genomes.</title>
        <authorList>
            <person name="Shaw L.P."/>
        </authorList>
    </citation>
    <scope>NUCLEOTIDE SEQUENCE [LARGE SCALE GENOMIC DNA]</scope>
    <source>
        <strain evidence="2">RHBSTW-00334</strain>
    </source>
</reference>
<proteinExistence type="predicted"/>